<gene>
    <name evidence="2" type="ORF">C2800_02845</name>
</gene>
<sequence length="109" mass="12431">MNDILDFIQKHWAIVMAIGGSVWTYFWLTMDSKYARKSDVSDLRKAIAENEKNLSEIKGELRHLPTTADVADLRLSISEMKGETKALNATVRSLIHQVELLVEKEVTKE</sequence>
<evidence type="ECO:0000313" key="2">
    <source>
        <dbReference type="EMBL" id="NNI78374.1"/>
    </source>
</evidence>
<organism evidence="2 3">
    <name type="scientific">Pasteurella multocida</name>
    <dbReference type="NCBI Taxonomy" id="747"/>
    <lineage>
        <taxon>Bacteria</taxon>
        <taxon>Pseudomonadati</taxon>
        <taxon>Pseudomonadota</taxon>
        <taxon>Gammaproteobacteria</taxon>
        <taxon>Pasteurellales</taxon>
        <taxon>Pasteurellaceae</taxon>
        <taxon>Pasteurella</taxon>
    </lineage>
</organism>
<reference evidence="2 3" key="1">
    <citation type="journal article" date="2018" name="Front. Microbiol.">
        <title>Genetic and Phylogenetic Characteristics of Pasteurella multocida Isolates From Different Host Species.</title>
        <authorList>
            <person name="Peng Z."/>
            <person name="Liang W."/>
            <person name="Wang F."/>
            <person name="Xu Z."/>
            <person name="Xie Z."/>
            <person name="Lian Z."/>
            <person name="Hua L."/>
            <person name="Zhou R."/>
            <person name="Chen H."/>
            <person name="Wu B."/>
        </authorList>
    </citation>
    <scope>NUCLEOTIDE SEQUENCE [LARGE SCALE GENOMIC DNA]</scope>
    <source>
        <strain evidence="2 3">HNA06</strain>
    </source>
</reference>
<dbReference type="InterPro" id="IPR020269">
    <property type="entry name" value="Phage_Mu_Releasin"/>
</dbReference>
<keyword evidence="1" id="KW-0812">Transmembrane</keyword>
<name>A0A849CIT1_PASMD</name>
<dbReference type="Pfam" id="PF10805">
    <property type="entry name" value="DUF2730"/>
    <property type="match status" value="1"/>
</dbReference>
<evidence type="ECO:0000313" key="3">
    <source>
        <dbReference type="Proteomes" id="UP000540079"/>
    </source>
</evidence>
<proteinExistence type="predicted"/>
<protein>
    <submittedName>
        <fullName evidence="2">DUF2730 domain-containing protein</fullName>
    </submittedName>
</protein>
<dbReference type="RefSeq" id="WP_064775719.1">
    <property type="nucleotide sequence ID" value="NZ_AP025519.1"/>
</dbReference>
<dbReference type="AlphaFoldDB" id="A0A849CIT1"/>
<keyword evidence="1" id="KW-1133">Transmembrane helix</keyword>
<feature type="transmembrane region" description="Helical" evidence="1">
    <location>
        <begin position="12"/>
        <end position="28"/>
    </location>
</feature>
<accession>A0A849CIT1</accession>
<dbReference type="Proteomes" id="UP000540079">
    <property type="component" value="Unassembled WGS sequence"/>
</dbReference>
<dbReference type="EMBL" id="PPVL01000002">
    <property type="protein sequence ID" value="NNI78374.1"/>
    <property type="molecule type" value="Genomic_DNA"/>
</dbReference>
<keyword evidence="1" id="KW-0472">Membrane</keyword>
<evidence type="ECO:0000256" key="1">
    <source>
        <dbReference type="SAM" id="Phobius"/>
    </source>
</evidence>
<comment type="caution">
    <text evidence="2">The sequence shown here is derived from an EMBL/GenBank/DDBJ whole genome shotgun (WGS) entry which is preliminary data.</text>
</comment>